<feature type="region of interest" description="Disordered" evidence="6">
    <location>
        <begin position="188"/>
        <end position="225"/>
    </location>
</feature>
<evidence type="ECO:0000256" key="1">
    <source>
        <dbReference type="ARBA" id="ARBA00000971"/>
    </source>
</evidence>
<evidence type="ECO:0000256" key="3">
    <source>
        <dbReference type="ARBA" id="ARBA00023110"/>
    </source>
</evidence>
<dbReference type="InterPro" id="IPR001179">
    <property type="entry name" value="PPIase_FKBP_dom"/>
</dbReference>
<sequence length="334" mass="37442">GANKTEEIQNEYEDYEEMYEDEEENETLTKEYLTHIKISGANKTEEITIDKNCSLKLQLVSISNGNNQKTTHILEMVAGNQLEQRFVISRLIPNVIESQSIDIEIPPKATEQTIVFILSSGNAEMCGDIDIVATIAKYESDDEDDDMPMEEEIEEGELSDQNTITTLQQQKEKLLEKKANEIVVTKKEQIPIDNPSQKPVNPFEVQKKKQEPKEQKESKEQKPEQVRTFKGMQIKDTLIGNGPVAKVGNKVAVKYVLRLNNENGKIIEQSNKSFKFTIGRGDVISGWDLGVPGMKVGGKRVLTIPPQLGYGNQKSGSIPANSVLNFAIELCEVK</sequence>
<dbReference type="AlphaFoldDB" id="A0A146K6K6"/>
<feature type="non-terminal residue" evidence="8">
    <location>
        <position position="1"/>
    </location>
</feature>
<dbReference type="Gene3D" id="3.10.50.40">
    <property type="match status" value="1"/>
</dbReference>
<dbReference type="PANTHER" id="PTHR43811:SF19">
    <property type="entry name" value="39 KDA FK506-BINDING NUCLEAR PROTEIN"/>
    <property type="match status" value="1"/>
</dbReference>
<dbReference type="GO" id="GO:0003755">
    <property type="term" value="F:peptidyl-prolyl cis-trans isomerase activity"/>
    <property type="evidence" value="ECO:0007669"/>
    <property type="project" value="UniProtKB-KW"/>
</dbReference>
<feature type="compositionally biased region" description="Acidic residues" evidence="6">
    <location>
        <begin position="140"/>
        <end position="158"/>
    </location>
</feature>
<name>A0A146K6K6_9EUKA</name>
<dbReference type="PANTHER" id="PTHR43811">
    <property type="entry name" value="FKBP-TYPE PEPTIDYL-PROLYL CIS-TRANS ISOMERASE FKPA"/>
    <property type="match status" value="1"/>
</dbReference>
<feature type="region of interest" description="Disordered" evidence="6">
    <location>
        <begin position="140"/>
        <end position="163"/>
    </location>
</feature>
<evidence type="ECO:0000259" key="7">
    <source>
        <dbReference type="PROSITE" id="PS50059"/>
    </source>
</evidence>
<dbReference type="EMBL" id="GDID01004126">
    <property type="protein sequence ID" value="JAP92480.1"/>
    <property type="molecule type" value="Transcribed_RNA"/>
</dbReference>
<feature type="compositionally biased region" description="Basic and acidic residues" evidence="6">
    <location>
        <begin position="205"/>
        <end position="225"/>
    </location>
</feature>
<dbReference type="Pfam" id="PF00254">
    <property type="entry name" value="FKBP_C"/>
    <property type="match status" value="1"/>
</dbReference>
<evidence type="ECO:0000256" key="6">
    <source>
        <dbReference type="SAM" id="MobiDB-lite"/>
    </source>
</evidence>
<organism evidence="8">
    <name type="scientific">Trepomonas sp. PC1</name>
    <dbReference type="NCBI Taxonomy" id="1076344"/>
    <lineage>
        <taxon>Eukaryota</taxon>
        <taxon>Metamonada</taxon>
        <taxon>Diplomonadida</taxon>
        <taxon>Hexamitidae</taxon>
        <taxon>Hexamitinae</taxon>
        <taxon>Trepomonas</taxon>
    </lineage>
</organism>
<evidence type="ECO:0000256" key="2">
    <source>
        <dbReference type="ARBA" id="ARBA00013194"/>
    </source>
</evidence>
<protein>
    <recommendedName>
        <fullName evidence="2 5">peptidylprolyl isomerase</fullName>
        <ecNumber evidence="2 5">5.2.1.8</ecNumber>
    </recommendedName>
</protein>
<comment type="catalytic activity">
    <reaction evidence="1 5">
        <text>[protein]-peptidylproline (omega=180) = [protein]-peptidylproline (omega=0)</text>
        <dbReference type="Rhea" id="RHEA:16237"/>
        <dbReference type="Rhea" id="RHEA-COMP:10747"/>
        <dbReference type="Rhea" id="RHEA-COMP:10748"/>
        <dbReference type="ChEBI" id="CHEBI:83833"/>
        <dbReference type="ChEBI" id="CHEBI:83834"/>
        <dbReference type="EC" id="5.2.1.8"/>
    </reaction>
</comment>
<dbReference type="PROSITE" id="PS50059">
    <property type="entry name" value="FKBP_PPIASE"/>
    <property type="match status" value="1"/>
</dbReference>
<dbReference type="EC" id="5.2.1.8" evidence="2 5"/>
<accession>A0A146K6K6</accession>
<evidence type="ECO:0000256" key="4">
    <source>
        <dbReference type="ARBA" id="ARBA00023235"/>
    </source>
</evidence>
<feature type="domain" description="PPIase FKBP-type" evidence="7">
    <location>
        <begin position="248"/>
        <end position="334"/>
    </location>
</feature>
<proteinExistence type="predicted"/>
<gene>
    <name evidence="8" type="ORF">TPC1_15563</name>
</gene>
<keyword evidence="3 5" id="KW-0697">Rotamase</keyword>
<dbReference type="InterPro" id="IPR046357">
    <property type="entry name" value="PPIase_dom_sf"/>
</dbReference>
<evidence type="ECO:0000313" key="8">
    <source>
        <dbReference type="EMBL" id="JAP92480.1"/>
    </source>
</evidence>
<reference evidence="8" key="1">
    <citation type="submission" date="2015-07" db="EMBL/GenBank/DDBJ databases">
        <title>Adaptation to a free-living lifestyle via gene acquisitions in the diplomonad Trepomonas sp. PC1.</title>
        <authorList>
            <person name="Xu F."/>
            <person name="Jerlstrom-Hultqvist J."/>
            <person name="Kolisko M."/>
            <person name="Simpson A.G.B."/>
            <person name="Roger A.J."/>
            <person name="Svard S.G."/>
            <person name="Andersson J.O."/>
        </authorList>
    </citation>
    <scope>NUCLEOTIDE SEQUENCE</scope>
    <source>
        <strain evidence="8">PC1</strain>
    </source>
</reference>
<keyword evidence="4 5" id="KW-0413">Isomerase</keyword>
<dbReference type="SUPFAM" id="SSF54534">
    <property type="entry name" value="FKBP-like"/>
    <property type="match status" value="1"/>
</dbReference>
<evidence type="ECO:0000256" key="5">
    <source>
        <dbReference type="PROSITE-ProRule" id="PRU00277"/>
    </source>
</evidence>